<feature type="transmembrane region" description="Helical" evidence="7">
    <location>
        <begin position="136"/>
        <end position="163"/>
    </location>
</feature>
<proteinExistence type="inferred from homology"/>
<dbReference type="Proteomes" id="UP000019478">
    <property type="component" value="Unassembled WGS sequence"/>
</dbReference>
<feature type="transmembrane region" description="Helical" evidence="7">
    <location>
        <begin position="439"/>
        <end position="457"/>
    </location>
</feature>
<name>W9Y4A2_9EURO</name>
<dbReference type="RefSeq" id="XP_007733031.1">
    <property type="nucleotide sequence ID" value="XM_007734841.1"/>
</dbReference>
<organism evidence="9 10">
    <name type="scientific">Capronia epimyces CBS 606.96</name>
    <dbReference type="NCBI Taxonomy" id="1182542"/>
    <lineage>
        <taxon>Eukaryota</taxon>
        <taxon>Fungi</taxon>
        <taxon>Dikarya</taxon>
        <taxon>Ascomycota</taxon>
        <taxon>Pezizomycotina</taxon>
        <taxon>Eurotiomycetes</taxon>
        <taxon>Chaetothyriomycetidae</taxon>
        <taxon>Chaetothyriales</taxon>
        <taxon>Herpotrichiellaceae</taxon>
        <taxon>Capronia</taxon>
    </lineage>
</organism>
<dbReference type="GeneID" id="19168831"/>
<keyword evidence="3 7" id="KW-0812">Transmembrane</keyword>
<feature type="transmembrane region" description="Helical" evidence="7">
    <location>
        <begin position="369"/>
        <end position="390"/>
    </location>
</feature>
<dbReference type="EMBL" id="AMGY01000004">
    <property type="protein sequence ID" value="EXJ84046.1"/>
    <property type="molecule type" value="Genomic_DNA"/>
</dbReference>
<reference evidence="9 10" key="1">
    <citation type="submission" date="2013-03" db="EMBL/GenBank/DDBJ databases">
        <title>The Genome Sequence of Capronia epimyces CBS 606.96.</title>
        <authorList>
            <consortium name="The Broad Institute Genomics Platform"/>
            <person name="Cuomo C."/>
            <person name="de Hoog S."/>
            <person name="Gorbushina A."/>
            <person name="Walker B."/>
            <person name="Young S.K."/>
            <person name="Zeng Q."/>
            <person name="Gargeya S."/>
            <person name="Fitzgerald M."/>
            <person name="Haas B."/>
            <person name="Abouelleil A."/>
            <person name="Allen A.W."/>
            <person name="Alvarado L."/>
            <person name="Arachchi H.M."/>
            <person name="Berlin A.M."/>
            <person name="Chapman S.B."/>
            <person name="Gainer-Dewar J."/>
            <person name="Goldberg J."/>
            <person name="Griggs A."/>
            <person name="Gujja S."/>
            <person name="Hansen M."/>
            <person name="Howarth C."/>
            <person name="Imamovic A."/>
            <person name="Ireland A."/>
            <person name="Larimer J."/>
            <person name="McCowan C."/>
            <person name="Murphy C."/>
            <person name="Pearson M."/>
            <person name="Poon T.W."/>
            <person name="Priest M."/>
            <person name="Roberts A."/>
            <person name="Saif S."/>
            <person name="Shea T."/>
            <person name="Sisk P."/>
            <person name="Sykes S."/>
            <person name="Wortman J."/>
            <person name="Nusbaum C."/>
            <person name="Birren B."/>
        </authorList>
    </citation>
    <scope>NUCLEOTIDE SEQUENCE [LARGE SCALE GENOMIC DNA]</scope>
    <source>
        <strain evidence="9 10">CBS 606.96</strain>
    </source>
</reference>
<dbReference type="GO" id="GO:0016020">
    <property type="term" value="C:membrane"/>
    <property type="evidence" value="ECO:0007669"/>
    <property type="project" value="UniProtKB-SubCell"/>
</dbReference>
<accession>W9Y4A2</accession>
<evidence type="ECO:0000256" key="1">
    <source>
        <dbReference type="ARBA" id="ARBA00004141"/>
    </source>
</evidence>
<feature type="transmembrane region" description="Helical" evidence="7">
    <location>
        <begin position="169"/>
        <end position="189"/>
    </location>
</feature>
<comment type="subcellular location">
    <subcellularLocation>
        <location evidence="1">Membrane</location>
        <topology evidence="1">Multi-pass membrane protein</topology>
    </subcellularLocation>
</comment>
<evidence type="ECO:0000259" key="8">
    <source>
        <dbReference type="Pfam" id="PF01490"/>
    </source>
</evidence>
<evidence type="ECO:0000313" key="10">
    <source>
        <dbReference type="Proteomes" id="UP000019478"/>
    </source>
</evidence>
<evidence type="ECO:0000256" key="2">
    <source>
        <dbReference type="ARBA" id="ARBA00008066"/>
    </source>
</evidence>
<evidence type="ECO:0000313" key="9">
    <source>
        <dbReference type="EMBL" id="EXJ84046.1"/>
    </source>
</evidence>
<feature type="transmembrane region" description="Helical" evidence="7">
    <location>
        <begin position="92"/>
        <end position="115"/>
    </location>
</feature>
<dbReference type="STRING" id="1182542.W9Y4A2"/>
<dbReference type="eggNOG" id="ENOG502SK2W">
    <property type="taxonomic scope" value="Eukaryota"/>
</dbReference>
<gene>
    <name evidence="9" type="ORF">A1O3_04713</name>
</gene>
<keyword evidence="10" id="KW-1185">Reference proteome</keyword>
<protein>
    <recommendedName>
        <fullName evidence="8">Amino acid transporter transmembrane domain-containing protein</fullName>
    </recommendedName>
</protein>
<dbReference type="AlphaFoldDB" id="W9Y4A2"/>
<feature type="transmembrane region" description="Helical" evidence="7">
    <location>
        <begin position="196"/>
        <end position="222"/>
    </location>
</feature>
<evidence type="ECO:0000256" key="4">
    <source>
        <dbReference type="ARBA" id="ARBA00022989"/>
    </source>
</evidence>
<feature type="transmembrane region" description="Helical" evidence="7">
    <location>
        <begin position="280"/>
        <end position="303"/>
    </location>
</feature>
<dbReference type="PANTHER" id="PTHR22950:SF479">
    <property type="entry name" value="AMINO ACID TRANSPORTER (EUROFUNG)-RELATED"/>
    <property type="match status" value="1"/>
</dbReference>
<evidence type="ECO:0000256" key="7">
    <source>
        <dbReference type="SAM" id="Phobius"/>
    </source>
</evidence>
<keyword evidence="5 7" id="KW-0472">Membrane</keyword>
<comment type="caution">
    <text evidence="9">The sequence shown here is derived from an EMBL/GenBank/DDBJ whole genome shotgun (WGS) entry which is preliminary data.</text>
</comment>
<feature type="transmembrane region" description="Helical" evidence="7">
    <location>
        <begin position="66"/>
        <end position="86"/>
    </location>
</feature>
<evidence type="ECO:0000256" key="5">
    <source>
        <dbReference type="ARBA" id="ARBA00023136"/>
    </source>
</evidence>
<dbReference type="PANTHER" id="PTHR22950">
    <property type="entry name" value="AMINO ACID TRANSPORTER"/>
    <property type="match status" value="1"/>
</dbReference>
<dbReference type="Pfam" id="PF01490">
    <property type="entry name" value="Aa_trans"/>
    <property type="match status" value="1"/>
</dbReference>
<feature type="transmembrane region" description="Helical" evidence="7">
    <location>
        <begin position="396"/>
        <end position="418"/>
    </location>
</feature>
<dbReference type="InterPro" id="IPR013057">
    <property type="entry name" value="AA_transpt_TM"/>
</dbReference>
<dbReference type="GO" id="GO:0015179">
    <property type="term" value="F:L-amino acid transmembrane transporter activity"/>
    <property type="evidence" value="ECO:0007669"/>
    <property type="project" value="TreeGrafter"/>
</dbReference>
<feature type="transmembrane region" description="Helical" evidence="7">
    <location>
        <begin position="323"/>
        <end position="348"/>
    </location>
</feature>
<dbReference type="HOGENOM" id="CLU_027816_3_0_1"/>
<feature type="domain" description="Amino acid transporter transmembrane" evidence="8">
    <location>
        <begin position="63"/>
        <end position="457"/>
    </location>
</feature>
<feature type="transmembrane region" description="Helical" evidence="7">
    <location>
        <begin position="247"/>
        <end position="268"/>
    </location>
</feature>
<comment type="similarity">
    <text evidence="2">Belongs to the amino acid/polyamine transporter 2 family.</text>
</comment>
<feature type="region of interest" description="Disordered" evidence="6">
    <location>
        <begin position="1"/>
        <end position="27"/>
    </location>
</feature>
<sequence>MSDRPAPWSLAEENSKQAMKESYTQEGDVETTSVHAGEVDATHRGVFGTAAAAGGKEYRVLGRWKAGLVFIHTEVGLGILSLPSVLRTLGLIPGIIAIIGVGLVATYTAYVYLLYWRRYRHIDNLPDAMRVLGGKALAIVGGIGLLLNLSLACSSATLTMSVAFNTLTAHSMCTVAFAGFAALICYVLCMPRTLNFVAYFSGPATLGIIVPIFIVIISLGVARPQNAPVDWHKDMHLVGHPSFRDGFTAILSICYAFGGRQAFLTIMAEMENPSKDFVPALVILQSFAMPMYVLTGAAIYGLAGKYVTSPALGSAPLVPAKVAYGLALVTLFNTGLLYGHAGVKYLYVFVMRDCLKVPEQMTRNNIKTWSIWVVLATLFWVWVFVLANAIPVFNNIIGVSSALLVSWFSFGLPGIFWLHLNWHNQFRDWKMTVKSLLNWLLVLSGAFLNVAGMWASIDSLVKLFNNPESTVHGPFTCADNSLF</sequence>
<evidence type="ECO:0000256" key="6">
    <source>
        <dbReference type="SAM" id="MobiDB-lite"/>
    </source>
</evidence>
<dbReference type="Gene3D" id="1.20.1740.10">
    <property type="entry name" value="Amino acid/polyamine transporter I"/>
    <property type="match status" value="1"/>
</dbReference>
<keyword evidence="4 7" id="KW-1133">Transmembrane helix</keyword>
<evidence type="ECO:0000256" key="3">
    <source>
        <dbReference type="ARBA" id="ARBA00022692"/>
    </source>
</evidence>
<dbReference type="OrthoDB" id="294730at2759"/>